<name>A0A367LJI4_9HYPO</name>
<evidence type="ECO:0000313" key="3">
    <source>
        <dbReference type="Proteomes" id="UP000253664"/>
    </source>
</evidence>
<proteinExistence type="predicted"/>
<dbReference type="Proteomes" id="UP000253664">
    <property type="component" value="Unassembled WGS sequence"/>
</dbReference>
<organism evidence="2 3">
    <name type="scientific">Ophiocordyceps polyrhachis-furcata BCC 54312</name>
    <dbReference type="NCBI Taxonomy" id="1330021"/>
    <lineage>
        <taxon>Eukaryota</taxon>
        <taxon>Fungi</taxon>
        <taxon>Dikarya</taxon>
        <taxon>Ascomycota</taxon>
        <taxon>Pezizomycotina</taxon>
        <taxon>Sordariomycetes</taxon>
        <taxon>Hypocreomycetidae</taxon>
        <taxon>Hypocreales</taxon>
        <taxon>Ophiocordycipitaceae</taxon>
        <taxon>Ophiocordyceps</taxon>
    </lineage>
</organism>
<protein>
    <submittedName>
        <fullName evidence="2">Uncharacterized protein</fullName>
    </submittedName>
</protein>
<feature type="region of interest" description="Disordered" evidence="1">
    <location>
        <begin position="33"/>
        <end position="53"/>
    </location>
</feature>
<dbReference type="AlphaFoldDB" id="A0A367LJI4"/>
<reference evidence="2 3" key="1">
    <citation type="journal article" date="2015" name="BMC Genomics">
        <title>Insights from the genome of Ophiocordyceps polyrhachis-furcata to pathogenicity and host specificity in insect fungi.</title>
        <authorList>
            <person name="Wichadakul D."/>
            <person name="Kobmoo N."/>
            <person name="Ingsriswang S."/>
            <person name="Tangphatsornruang S."/>
            <person name="Chantasingh D."/>
            <person name="Luangsa-ard J.J."/>
            <person name="Eurwilaichitr L."/>
        </authorList>
    </citation>
    <scope>NUCLEOTIDE SEQUENCE [LARGE SCALE GENOMIC DNA]</scope>
    <source>
        <strain evidence="2 3">BCC 54312</strain>
    </source>
</reference>
<gene>
    <name evidence="2" type="ORF">L249_6164</name>
</gene>
<accession>A0A367LJI4</accession>
<evidence type="ECO:0000256" key="1">
    <source>
        <dbReference type="SAM" id="MobiDB-lite"/>
    </source>
</evidence>
<dbReference type="EMBL" id="LKCN02000004">
    <property type="protein sequence ID" value="RCI14432.1"/>
    <property type="molecule type" value="Genomic_DNA"/>
</dbReference>
<evidence type="ECO:0000313" key="2">
    <source>
        <dbReference type="EMBL" id="RCI14432.1"/>
    </source>
</evidence>
<comment type="caution">
    <text evidence="2">The sequence shown here is derived from an EMBL/GenBank/DDBJ whole genome shotgun (WGS) entry which is preliminary data.</text>
</comment>
<keyword evidence="3" id="KW-1185">Reference proteome</keyword>
<sequence length="94" mass="9952">MPMSKAEEKRKEDLLMRVGRGRELLAMDGGGMTYAYSSSSPPSRGGGGDDEKSVYVPARTDMMLSISISISATSSYMCISGHVLLGRDAPCTAA</sequence>